<gene>
    <name evidence="2 3" type="ORF">CG4669</name>
</gene>
<proteinExistence type="evidence at transcript level"/>
<evidence type="ECO:0000313" key="2">
    <source>
        <dbReference type="EMBL" id="AAK93045.1"/>
    </source>
</evidence>
<dbReference type="VEuPathDB" id="VectorBase:FBgn0035598"/>
<organism evidence="2">
    <name type="scientific">Drosophila melanogaster</name>
    <name type="common">Fruit fly</name>
    <dbReference type="NCBI Taxonomy" id="7227"/>
    <lineage>
        <taxon>Eukaryota</taxon>
        <taxon>Metazoa</taxon>
        <taxon>Ecdysozoa</taxon>
        <taxon>Arthropoda</taxon>
        <taxon>Hexapoda</taxon>
        <taxon>Insecta</taxon>
        <taxon>Pterygota</taxon>
        <taxon>Neoptera</taxon>
        <taxon>Endopterygota</taxon>
        <taxon>Diptera</taxon>
        <taxon>Brachycera</taxon>
        <taxon>Muscomorpha</taxon>
        <taxon>Ephydroidea</taxon>
        <taxon>Drosophilidae</taxon>
        <taxon>Drosophila</taxon>
        <taxon>Sophophora</taxon>
    </lineage>
</organism>
<sequence length="611" mass="70136">MANRMRGGACCPSRCQPACPPCPPPGPPCDAPLVRLDKLWPEPYNPCSFKNCLIFGGHDEPYIRPFDPKGCTRMRRNDIDRSLGYPIGVVSGTTVIKSGIPNQESVRFASNLKAFAHSYYTRRDEWKPDTIDMVVNEGQVLFNDSENMDPPNASDSPDIYDENEQKVTRHFKINDIEFAMELEAPFEVYGYENVIRNLRRILRAFFKKAKYGVFFTPNWYLLIWKEKGVWMVLDLNGRDKNTMKPNNEEGYPLLLGLKSFDNVVWLIKKESYLDKNAKFSIREILVVRLATPGSTGQSWEREHGMRMSQFDVIASDYAYVKSNLHLTLNSKDALRNRSALPVAVATALASKIDHPATWDQKMYDKVMCYGVNMCKNCWEPCMDPSKPMDLDDFPRQIRLGQFVAEIMLTPNAYEGWWKCVPMYKFNDFHLMLEKALDQNDYIIFQINNQMYSLWKKSDFIYLMDPYRHNIVGRILEEGEDPKSATVRMFGNMDRLLSVFHQILLESNRSAVFHIHTLRIRNITECPPGTAPALLPPDEDVEVRSLNENIRFDENYDKCLQELGEISDFEEDLVSEIEPIVEISSSEEMVEEEEGGGGGAVEGGEGEEDDED</sequence>
<protein>
    <submittedName>
        <fullName evidence="2">GH26702p</fullName>
    </submittedName>
</protein>
<name>Q961F4_DROME</name>
<dbReference type="AGR" id="FB:FBgn0035598"/>
<dbReference type="Gene3D" id="3.90.70.120">
    <property type="match status" value="1"/>
</dbReference>
<evidence type="ECO:0000256" key="1">
    <source>
        <dbReference type="SAM" id="MobiDB-lite"/>
    </source>
</evidence>
<dbReference type="AlphaFoldDB" id="Q961F4"/>
<dbReference type="EMBL" id="AY051621">
    <property type="protein sequence ID" value="AAK93045.1"/>
    <property type="molecule type" value="mRNA"/>
</dbReference>
<feature type="region of interest" description="Disordered" evidence="1">
    <location>
        <begin position="584"/>
        <end position="611"/>
    </location>
</feature>
<dbReference type="HOGENOM" id="CLU_458758_0_0_1"/>
<accession>Q961F4</accession>
<reference evidence="2" key="1">
    <citation type="submission" date="2001-08" db="EMBL/GenBank/DDBJ databases">
        <authorList>
            <person name="Stapleton M."/>
            <person name="Brokstein P."/>
            <person name="Hong L."/>
            <person name="Agbayani A."/>
            <person name="Carlson J."/>
            <person name="Champe M."/>
            <person name="Chavez C."/>
            <person name="Dorsett V."/>
            <person name="Farfan D."/>
            <person name="Frise E."/>
            <person name="George R."/>
            <person name="Gonzalez M."/>
            <person name="Guarin H."/>
            <person name="Li P."/>
            <person name="Liao G."/>
            <person name="Miranda A."/>
            <person name="Mungall C.J."/>
            <person name="Nunoo J."/>
            <person name="Pacleb J."/>
            <person name="Paragas V."/>
            <person name="Park S."/>
            <person name="Phouanenavong S."/>
            <person name="Wan K."/>
            <person name="Yu C."/>
            <person name="Lewis S.E."/>
            <person name="Rubin G.M."/>
            <person name="Celniker S."/>
        </authorList>
    </citation>
    <scope>NUCLEOTIDE SEQUENCE</scope>
    <source>
        <strain evidence="2">Berkeley</strain>
    </source>
</reference>
<dbReference type="ExpressionAtlas" id="Q961F4">
    <property type="expression patterns" value="baseline and differential"/>
</dbReference>
<dbReference type="PANTHER" id="PTHR40552:SF6">
    <property type="entry name" value="FI09606P-RELATED"/>
    <property type="match status" value="1"/>
</dbReference>
<dbReference type="FlyBase" id="FBgn0035598">
    <property type="gene designation" value="CG4669"/>
</dbReference>
<evidence type="ECO:0000313" key="3">
    <source>
        <dbReference type="FlyBase" id="FBgn0035598"/>
    </source>
</evidence>
<dbReference type="OrthoDB" id="8062037at2759"/>
<dbReference type="PANTHER" id="PTHR40552">
    <property type="entry name" value="AT05186P-RELATED"/>
    <property type="match status" value="1"/>
</dbReference>